<keyword evidence="1" id="KW-0472">Membrane</keyword>
<name>A0A1G7YHS1_9BURK</name>
<gene>
    <name evidence="2" type="ORF">SAMN05216466_106186</name>
</gene>
<evidence type="ECO:0000313" key="3">
    <source>
        <dbReference type="Proteomes" id="UP000199706"/>
    </source>
</evidence>
<dbReference type="OrthoDB" id="9134728at2"/>
<evidence type="ECO:0000313" key="2">
    <source>
        <dbReference type="EMBL" id="SDG95836.1"/>
    </source>
</evidence>
<dbReference type="AlphaFoldDB" id="A0A1G7YHS1"/>
<accession>A0A1G7YHS1</accession>
<sequence length="149" mass="16404">MRITGRLNLLGEGHWVKQNWTRRAVIEVGDVDLRNIVYSPYLASYIEGSLNQPIALGIQKILGGRSVVAVATADGRVRREGPLWNIVVLGIYLMLSLLLDAIGHGAGWGVLLFAWLALAPIKGILLARSFAAMTPEEIQRYALDERRSA</sequence>
<feature type="transmembrane region" description="Helical" evidence="1">
    <location>
        <begin position="83"/>
        <end position="102"/>
    </location>
</feature>
<keyword evidence="1" id="KW-1133">Transmembrane helix</keyword>
<feature type="transmembrane region" description="Helical" evidence="1">
    <location>
        <begin position="108"/>
        <end position="131"/>
    </location>
</feature>
<proteinExistence type="predicted"/>
<evidence type="ECO:0000256" key="1">
    <source>
        <dbReference type="SAM" id="Phobius"/>
    </source>
</evidence>
<dbReference type="EMBL" id="FNCJ01000006">
    <property type="protein sequence ID" value="SDG95836.1"/>
    <property type="molecule type" value="Genomic_DNA"/>
</dbReference>
<reference evidence="2 3" key="1">
    <citation type="submission" date="2016-10" db="EMBL/GenBank/DDBJ databases">
        <authorList>
            <person name="de Groot N.N."/>
        </authorList>
    </citation>
    <scope>NUCLEOTIDE SEQUENCE [LARGE SCALE GENOMIC DNA]</scope>
    <source>
        <strain evidence="2 3">LMG 2247</strain>
    </source>
</reference>
<dbReference type="Proteomes" id="UP000199706">
    <property type="component" value="Unassembled WGS sequence"/>
</dbReference>
<keyword evidence="1" id="KW-0812">Transmembrane</keyword>
<organism evidence="2 3">
    <name type="scientific">Paraburkholderia phenazinium</name>
    <dbReference type="NCBI Taxonomy" id="60549"/>
    <lineage>
        <taxon>Bacteria</taxon>
        <taxon>Pseudomonadati</taxon>
        <taxon>Pseudomonadota</taxon>
        <taxon>Betaproteobacteria</taxon>
        <taxon>Burkholderiales</taxon>
        <taxon>Burkholderiaceae</taxon>
        <taxon>Paraburkholderia</taxon>
    </lineage>
</organism>
<protein>
    <submittedName>
        <fullName evidence="2">Uncharacterized protein</fullName>
    </submittedName>
</protein>
<dbReference type="RefSeq" id="WP_090685468.1">
    <property type="nucleotide sequence ID" value="NZ_FNCJ01000006.1"/>
</dbReference>